<dbReference type="PANTHER" id="PTHR44757">
    <property type="entry name" value="DIGUANYLATE CYCLASE DGCP"/>
    <property type="match status" value="1"/>
</dbReference>
<dbReference type="AlphaFoldDB" id="A0A4R7PD69"/>
<dbReference type="SUPFAM" id="SSF55073">
    <property type="entry name" value="Nucleotide cyclase"/>
    <property type="match status" value="1"/>
</dbReference>
<evidence type="ECO:0000256" key="1">
    <source>
        <dbReference type="ARBA" id="ARBA00001946"/>
    </source>
</evidence>
<dbReference type="RefSeq" id="WP_133880631.1">
    <property type="nucleotide sequence ID" value="NZ_MWIN01000026.1"/>
</dbReference>
<dbReference type="InterPro" id="IPR035919">
    <property type="entry name" value="EAL_sf"/>
</dbReference>
<dbReference type="SMART" id="SM00052">
    <property type="entry name" value="EAL"/>
    <property type="match status" value="1"/>
</dbReference>
<protein>
    <submittedName>
        <fullName evidence="5">Diguanylate cyclase (GGDEF)-like protein</fullName>
    </submittedName>
</protein>
<dbReference type="Gene3D" id="3.30.70.270">
    <property type="match status" value="1"/>
</dbReference>
<evidence type="ECO:0000313" key="5">
    <source>
        <dbReference type="EMBL" id="TDU32105.1"/>
    </source>
</evidence>
<accession>A0A4R7PD69</accession>
<keyword evidence="6" id="KW-1185">Reference proteome</keyword>
<dbReference type="SUPFAM" id="SSF141868">
    <property type="entry name" value="EAL domain-like"/>
    <property type="match status" value="1"/>
</dbReference>
<dbReference type="Proteomes" id="UP000295341">
    <property type="component" value="Unassembled WGS sequence"/>
</dbReference>
<dbReference type="OrthoDB" id="8553030at2"/>
<dbReference type="FunFam" id="3.30.70.270:FF:000001">
    <property type="entry name" value="Diguanylate cyclase domain protein"/>
    <property type="match status" value="1"/>
</dbReference>
<sequence>MNTRELLLDARKIWRSRIGKSLVLTVLCGLLAVQAVVFVPLLMQSRHQQVAGVIREEASRIDALLQTGPPRVAADQVRHRPLLLGIVIRAEGGDVAAEAGFVDFDFEELAGPGTRIEHQDGVSDVAFDVQRSDGTWRVYLRCHTRPAMNAADPHLFMLCLLGLLAALCSVALTVFALRRKVMLPLEHQAQHDPLTGLPNRTQFDVRLREIIDDCANQGTRAALLFIDLDRFKDFNDNFGHPQGDALLTELAQRLKAAVAADCVAARLGGDEFAVILTFVLKTSDAQEQAQRILETLSQPYRYNQFRFQLSASIGVVMLPAHGADLAEAQRNADIAMYVAKRGGRAQVTMFDAAMSEAVSRRKQLEDWLRVAIDENELSVHYQPKLQMDGHTVDGAEALLRWKRPDGSQVSPGEFIPVAEESGLIVPLGRWVLMRVLAQIATWKSQGFESPRISVNVSANQFLDENFLRSFLEILDGSSTPASHLDLEITESALMTTPDHAVSVLTTLRARGITVSLDDFGTGYSSLGYLKRFPVNSIKIDHSFVVDLVEDRDSARLVKAVIGMTHSLGLLFVAEGVENKRQLALLRDWECDLYQGHLTSPAIDPDAFRAFCMARSRD</sequence>
<organism evidence="5 6">
    <name type="scientific">Panacagrimonas perspica</name>
    <dbReference type="NCBI Taxonomy" id="381431"/>
    <lineage>
        <taxon>Bacteria</taxon>
        <taxon>Pseudomonadati</taxon>
        <taxon>Pseudomonadota</taxon>
        <taxon>Gammaproteobacteria</taxon>
        <taxon>Nevskiales</taxon>
        <taxon>Nevskiaceae</taxon>
        <taxon>Panacagrimonas</taxon>
    </lineage>
</organism>
<evidence type="ECO:0000256" key="2">
    <source>
        <dbReference type="SAM" id="Phobius"/>
    </source>
</evidence>
<dbReference type="CDD" id="cd01949">
    <property type="entry name" value="GGDEF"/>
    <property type="match status" value="1"/>
</dbReference>
<dbReference type="InterPro" id="IPR000160">
    <property type="entry name" value="GGDEF_dom"/>
</dbReference>
<dbReference type="NCBIfam" id="TIGR00254">
    <property type="entry name" value="GGDEF"/>
    <property type="match status" value="1"/>
</dbReference>
<evidence type="ECO:0000259" key="3">
    <source>
        <dbReference type="PROSITE" id="PS50883"/>
    </source>
</evidence>
<feature type="domain" description="EAL" evidence="3">
    <location>
        <begin position="361"/>
        <end position="615"/>
    </location>
</feature>
<dbReference type="InterPro" id="IPR029787">
    <property type="entry name" value="Nucleotide_cyclase"/>
</dbReference>
<gene>
    <name evidence="5" type="ORF">DFR24_1493</name>
</gene>
<reference evidence="5 6" key="1">
    <citation type="submission" date="2019-03" db="EMBL/GenBank/DDBJ databases">
        <title>Genomic Encyclopedia of Type Strains, Phase IV (KMG-IV): sequencing the most valuable type-strain genomes for metagenomic binning, comparative biology and taxonomic classification.</title>
        <authorList>
            <person name="Goeker M."/>
        </authorList>
    </citation>
    <scope>NUCLEOTIDE SEQUENCE [LARGE SCALE GENOMIC DNA]</scope>
    <source>
        <strain evidence="5 6">DSM 26377</strain>
    </source>
</reference>
<feature type="transmembrane region" description="Helical" evidence="2">
    <location>
        <begin position="21"/>
        <end position="43"/>
    </location>
</feature>
<dbReference type="SMART" id="SM00267">
    <property type="entry name" value="GGDEF"/>
    <property type="match status" value="1"/>
</dbReference>
<comment type="caution">
    <text evidence="5">The sequence shown here is derived from an EMBL/GenBank/DDBJ whole genome shotgun (WGS) entry which is preliminary data.</text>
</comment>
<comment type="cofactor">
    <cofactor evidence="1">
        <name>Mg(2+)</name>
        <dbReference type="ChEBI" id="CHEBI:18420"/>
    </cofactor>
</comment>
<dbReference type="PROSITE" id="PS50883">
    <property type="entry name" value="EAL"/>
    <property type="match status" value="1"/>
</dbReference>
<feature type="transmembrane region" description="Helical" evidence="2">
    <location>
        <begin position="155"/>
        <end position="177"/>
    </location>
</feature>
<dbReference type="EMBL" id="SOBT01000008">
    <property type="protein sequence ID" value="TDU32105.1"/>
    <property type="molecule type" value="Genomic_DNA"/>
</dbReference>
<evidence type="ECO:0000259" key="4">
    <source>
        <dbReference type="PROSITE" id="PS50887"/>
    </source>
</evidence>
<dbReference type="CDD" id="cd01948">
    <property type="entry name" value="EAL"/>
    <property type="match status" value="1"/>
</dbReference>
<keyword evidence="2" id="KW-1133">Transmembrane helix</keyword>
<keyword evidence="2" id="KW-0812">Transmembrane</keyword>
<dbReference type="InterPro" id="IPR001633">
    <property type="entry name" value="EAL_dom"/>
</dbReference>
<dbReference type="PROSITE" id="PS50887">
    <property type="entry name" value="GGDEF"/>
    <property type="match status" value="1"/>
</dbReference>
<dbReference type="InterPro" id="IPR052155">
    <property type="entry name" value="Biofilm_reg_signaling"/>
</dbReference>
<dbReference type="InterPro" id="IPR043128">
    <property type="entry name" value="Rev_trsase/Diguanyl_cyclase"/>
</dbReference>
<dbReference type="Pfam" id="PF00990">
    <property type="entry name" value="GGDEF"/>
    <property type="match status" value="1"/>
</dbReference>
<proteinExistence type="predicted"/>
<name>A0A4R7PD69_9GAMM</name>
<dbReference type="GO" id="GO:0003824">
    <property type="term" value="F:catalytic activity"/>
    <property type="evidence" value="ECO:0007669"/>
    <property type="project" value="UniProtKB-ARBA"/>
</dbReference>
<feature type="domain" description="GGDEF" evidence="4">
    <location>
        <begin position="219"/>
        <end position="352"/>
    </location>
</feature>
<dbReference type="Gene3D" id="3.20.20.450">
    <property type="entry name" value="EAL domain"/>
    <property type="match status" value="1"/>
</dbReference>
<dbReference type="Pfam" id="PF00563">
    <property type="entry name" value="EAL"/>
    <property type="match status" value="1"/>
</dbReference>
<dbReference type="PANTHER" id="PTHR44757:SF2">
    <property type="entry name" value="BIOFILM ARCHITECTURE MAINTENANCE PROTEIN MBAA"/>
    <property type="match status" value="1"/>
</dbReference>
<keyword evidence="2" id="KW-0472">Membrane</keyword>
<evidence type="ECO:0000313" key="6">
    <source>
        <dbReference type="Proteomes" id="UP000295341"/>
    </source>
</evidence>